<evidence type="ECO:0000313" key="2">
    <source>
        <dbReference type="EMBL" id="KXB06686.1"/>
    </source>
</evidence>
<evidence type="ECO:0000313" key="3">
    <source>
        <dbReference type="Proteomes" id="UP000070504"/>
    </source>
</evidence>
<dbReference type="NCBIfam" id="NF033517">
    <property type="entry name" value="transpos_IS66"/>
    <property type="match status" value="1"/>
</dbReference>
<keyword evidence="3" id="KW-1185">Reference proteome</keyword>
<feature type="non-terminal residue" evidence="2">
    <location>
        <position position="1"/>
    </location>
</feature>
<dbReference type="InterPro" id="IPR004291">
    <property type="entry name" value="Transposase_IS66_central"/>
</dbReference>
<dbReference type="PANTHER" id="PTHR33678">
    <property type="entry name" value="BLL1576 PROTEIN"/>
    <property type="match status" value="1"/>
</dbReference>
<dbReference type="AlphaFoldDB" id="A0A133VJR2"/>
<name>A0A133VJR2_9EURY</name>
<dbReference type="Pfam" id="PF03050">
    <property type="entry name" value="DDE_Tnp_IS66"/>
    <property type="match status" value="1"/>
</dbReference>
<feature type="domain" description="Transposase IS66 central" evidence="1">
    <location>
        <begin position="1"/>
        <end position="222"/>
    </location>
</feature>
<sequence>STVLDLTRRASDWLRPRYEKILQETKSASILYVDETSMKVDGEKGWIWTFVADGAILFAMRMSRGKKVLEEVLGDDFNGKIVADGWRSYPAYTSNLQRCWAHLLREADDLKDKSEEGKRVANELHRIYDELIKFIEKDPPPRERGKKKEWAIATVKDLIEQDYGNEKVGKLMKKIKNGFDYWFTFLTDPELEPTNNRAERALREHVVQRKIIGTLRNEKGMRIHETITTVLATWEQNGLDPHEEMLKAFRNYS</sequence>
<dbReference type="PANTHER" id="PTHR33678:SF1">
    <property type="entry name" value="BLL1576 PROTEIN"/>
    <property type="match status" value="1"/>
</dbReference>
<gene>
    <name evidence="2" type="ORF">AKJ54_01180</name>
</gene>
<evidence type="ECO:0000259" key="1">
    <source>
        <dbReference type="Pfam" id="PF03050"/>
    </source>
</evidence>
<accession>A0A133VJR2</accession>
<dbReference type="InterPro" id="IPR052344">
    <property type="entry name" value="Transposase-related"/>
</dbReference>
<organism evidence="2 3">
    <name type="scientific">candidate division MSBL1 archaeon SCGC-AAA382K21</name>
    <dbReference type="NCBI Taxonomy" id="1698283"/>
    <lineage>
        <taxon>Archaea</taxon>
        <taxon>Methanobacteriati</taxon>
        <taxon>Methanobacteriota</taxon>
        <taxon>candidate division MSBL1</taxon>
    </lineage>
</organism>
<dbReference type="Proteomes" id="UP000070504">
    <property type="component" value="Unassembled WGS sequence"/>
</dbReference>
<dbReference type="EMBL" id="LHYH01000030">
    <property type="protein sequence ID" value="KXB06686.1"/>
    <property type="molecule type" value="Genomic_DNA"/>
</dbReference>
<comment type="caution">
    <text evidence="2">The sequence shown here is derived from an EMBL/GenBank/DDBJ whole genome shotgun (WGS) entry which is preliminary data.</text>
</comment>
<proteinExistence type="predicted"/>
<protein>
    <submittedName>
        <fullName evidence="2">Transposase</fullName>
    </submittedName>
</protein>
<reference evidence="2 3" key="1">
    <citation type="journal article" date="2016" name="Sci. Rep.">
        <title>Metabolic traits of an uncultured archaeal lineage -MSBL1- from brine pools of the Red Sea.</title>
        <authorList>
            <person name="Mwirichia R."/>
            <person name="Alam I."/>
            <person name="Rashid M."/>
            <person name="Vinu M."/>
            <person name="Ba-Alawi W."/>
            <person name="Anthony Kamau A."/>
            <person name="Kamanda Ngugi D."/>
            <person name="Goker M."/>
            <person name="Klenk H.P."/>
            <person name="Bajic V."/>
            <person name="Stingl U."/>
        </authorList>
    </citation>
    <scope>NUCLEOTIDE SEQUENCE [LARGE SCALE GENOMIC DNA]</scope>
    <source>
        <strain evidence="2">SCGC-AAA382K21</strain>
    </source>
</reference>